<name>A0A392QUK7_9FABA</name>
<dbReference type="EMBL" id="LXQA010159812">
    <property type="protein sequence ID" value="MCI27524.1"/>
    <property type="molecule type" value="Genomic_DNA"/>
</dbReference>
<keyword evidence="2" id="KW-1185">Reference proteome</keyword>
<feature type="non-terminal residue" evidence="1">
    <location>
        <position position="1"/>
    </location>
</feature>
<organism evidence="1 2">
    <name type="scientific">Trifolium medium</name>
    <dbReference type="NCBI Taxonomy" id="97028"/>
    <lineage>
        <taxon>Eukaryota</taxon>
        <taxon>Viridiplantae</taxon>
        <taxon>Streptophyta</taxon>
        <taxon>Embryophyta</taxon>
        <taxon>Tracheophyta</taxon>
        <taxon>Spermatophyta</taxon>
        <taxon>Magnoliopsida</taxon>
        <taxon>eudicotyledons</taxon>
        <taxon>Gunneridae</taxon>
        <taxon>Pentapetalae</taxon>
        <taxon>rosids</taxon>
        <taxon>fabids</taxon>
        <taxon>Fabales</taxon>
        <taxon>Fabaceae</taxon>
        <taxon>Papilionoideae</taxon>
        <taxon>50 kb inversion clade</taxon>
        <taxon>NPAAA clade</taxon>
        <taxon>Hologalegina</taxon>
        <taxon>IRL clade</taxon>
        <taxon>Trifolieae</taxon>
        <taxon>Trifolium</taxon>
    </lineage>
</organism>
<evidence type="ECO:0000313" key="1">
    <source>
        <dbReference type="EMBL" id="MCI27524.1"/>
    </source>
</evidence>
<reference evidence="1 2" key="1">
    <citation type="journal article" date="2018" name="Front. Plant Sci.">
        <title>Red Clover (Trifolium pratense) and Zigzag Clover (T. medium) - A Picture of Genomic Similarities and Differences.</title>
        <authorList>
            <person name="Dluhosova J."/>
            <person name="Istvanek J."/>
            <person name="Nedelnik J."/>
            <person name="Repkova J."/>
        </authorList>
    </citation>
    <scope>NUCLEOTIDE SEQUENCE [LARGE SCALE GENOMIC DNA]</scope>
    <source>
        <strain evidence="2">cv. 10/8</strain>
        <tissue evidence="1">Leaf</tissue>
    </source>
</reference>
<dbReference type="Proteomes" id="UP000265520">
    <property type="component" value="Unassembled WGS sequence"/>
</dbReference>
<dbReference type="AlphaFoldDB" id="A0A392QUK7"/>
<evidence type="ECO:0000313" key="2">
    <source>
        <dbReference type="Proteomes" id="UP000265520"/>
    </source>
</evidence>
<accession>A0A392QUK7</accession>
<protein>
    <submittedName>
        <fullName evidence="1">F-box protein</fullName>
    </submittedName>
</protein>
<sequence length="50" mass="6134">DPFWETDVHELDMNDDLWEEFIVDRSHVNLNEFFHWLSLKDGMVSFDFSK</sequence>
<comment type="caution">
    <text evidence="1">The sequence shown here is derived from an EMBL/GenBank/DDBJ whole genome shotgun (WGS) entry which is preliminary data.</text>
</comment>
<proteinExistence type="predicted"/>